<evidence type="ECO:0000313" key="2">
    <source>
        <dbReference type="EMBL" id="KFB45680.1"/>
    </source>
</evidence>
<sequence>MKGPLGRTEPDAVAKARRHNNMWTGSAKTDPNKRDRSCKVPRRCKKGPFEGRSAVRQGSSLQVQLQSICNQSHSVVRFGASPPV</sequence>
<dbReference type="EnsemblMetazoa" id="ASIC013540-RA">
    <property type="protein sequence ID" value="ASIC013540-PA"/>
    <property type="gene ID" value="ASIC013540"/>
</dbReference>
<feature type="region of interest" description="Disordered" evidence="1">
    <location>
        <begin position="1"/>
        <end position="55"/>
    </location>
</feature>
<dbReference type="EMBL" id="KE525305">
    <property type="protein sequence ID" value="KFB45680.1"/>
    <property type="molecule type" value="Genomic_DNA"/>
</dbReference>
<organism evidence="2">
    <name type="scientific">Anopheles sinensis</name>
    <name type="common">Mosquito</name>
    <dbReference type="NCBI Taxonomy" id="74873"/>
    <lineage>
        <taxon>Eukaryota</taxon>
        <taxon>Metazoa</taxon>
        <taxon>Ecdysozoa</taxon>
        <taxon>Arthropoda</taxon>
        <taxon>Hexapoda</taxon>
        <taxon>Insecta</taxon>
        <taxon>Pterygota</taxon>
        <taxon>Neoptera</taxon>
        <taxon>Endopterygota</taxon>
        <taxon>Diptera</taxon>
        <taxon>Nematocera</taxon>
        <taxon>Culicoidea</taxon>
        <taxon>Culicidae</taxon>
        <taxon>Anophelinae</taxon>
        <taxon>Anopheles</taxon>
    </lineage>
</organism>
<reference evidence="3" key="2">
    <citation type="submission" date="2020-05" db="UniProtKB">
        <authorList>
            <consortium name="EnsemblMetazoa"/>
        </authorList>
    </citation>
    <scope>IDENTIFICATION</scope>
</reference>
<dbReference type="AlphaFoldDB" id="A0A084W636"/>
<protein>
    <submittedName>
        <fullName evidence="2 3">Uncharacterized protein</fullName>
    </submittedName>
</protein>
<name>A0A084W636_ANOSI</name>
<gene>
    <name evidence="2" type="ORF">ZHAS_00013540</name>
</gene>
<accession>A0A084W636</accession>
<dbReference type="VEuPathDB" id="VectorBase:ASIC013540"/>
<evidence type="ECO:0000256" key="1">
    <source>
        <dbReference type="SAM" id="MobiDB-lite"/>
    </source>
</evidence>
<dbReference type="EMBL" id="ATLV01020721">
    <property type="status" value="NOT_ANNOTATED_CDS"/>
    <property type="molecule type" value="Genomic_DNA"/>
</dbReference>
<evidence type="ECO:0000313" key="4">
    <source>
        <dbReference type="Proteomes" id="UP000030765"/>
    </source>
</evidence>
<dbReference type="Proteomes" id="UP000030765">
    <property type="component" value="Unassembled WGS sequence"/>
</dbReference>
<reference evidence="2 4" key="1">
    <citation type="journal article" date="2014" name="BMC Genomics">
        <title>Genome sequence of Anopheles sinensis provides insight into genetics basis of mosquito competence for malaria parasites.</title>
        <authorList>
            <person name="Zhou D."/>
            <person name="Zhang D."/>
            <person name="Ding G."/>
            <person name="Shi L."/>
            <person name="Hou Q."/>
            <person name="Ye Y."/>
            <person name="Xu Y."/>
            <person name="Zhou H."/>
            <person name="Xiong C."/>
            <person name="Li S."/>
            <person name="Yu J."/>
            <person name="Hong S."/>
            <person name="Yu X."/>
            <person name="Zou P."/>
            <person name="Chen C."/>
            <person name="Chang X."/>
            <person name="Wang W."/>
            <person name="Lv Y."/>
            <person name="Sun Y."/>
            <person name="Ma L."/>
            <person name="Shen B."/>
            <person name="Zhu C."/>
        </authorList>
    </citation>
    <scope>NUCLEOTIDE SEQUENCE [LARGE SCALE GENOMIC DNA]</scope>
</reference>
<proteinExistence type="predicted"/>
<evidence type="ECO:0000313" key="3">
    <source>
        <dbReference type="EnsemblMetazoa" id="ASIC013540-PA"/>
    </source>
</evidence>
<keyword evidence="4" id="KW-1185">Reference proteome</keyword>